<accession>A0ABY3X7A7</accession>
<protein>
    <submittedName>
        <fullName evidence="1">Uncharacterized protein</fullName>
    </submittedName>
</protein>
<evidence type="ECO:0000313" key="1">
    <source>
        <dbReference type="EMBL" id="UNP28457.1"/>
    </source>
</evidence>
<dbReference type="EMBL" id="CP093547">
    <property type="protein sequence ID" value="UNP28457.1"/>
    <property type="molecule type" value="Genomic_DNA"/>
</dbReference>
<dbReference type="Proteomes" id="UP000829194">
    <property type="component" value="Chromosome"/>
</dbReference>
<reference evidence="1 2" key="1">
    <citation type="submission" date="2022-03" db="EMBL/GenBank/DDBJ databases">
        <title>Complete genome sequence of Lysobacter capsici VKM B-2533 and Lysobacter gummosus 10.1.1, promising sources of lytic agents.</title>
        <authorList>
            <person name="Tarlachkov S.V."/>
            <person name="Kudryakova I.V."/>
            <person name="Afoshin A.S."/>
            <person name="Leontyevskaya E.A."/>
            <person name="Leontyevskaya N.V."/>
        </authorList>
    </citation>
    <scope>NUCLEOTIDE SEQUENCE [LARGE SCALE GENOMIC DNA]</scope>
    <source>
        <strain evidence="1 2">10.1.1</strain>
    </source>
</reference>
<organism evidence="1 2">
    <name type="scientific">Lysobacter gummosus</name>
    <dbReference type="NCBI Taxonomy" id="262324"/>
    <lineage>
        <taxon>Bacteria</taxon>
        <taxon>Pseudomonadati</taxon>
        <taxon>Pseudomonadota</taxon>
        <taxon>Gammaproteobacteria</taxon>
        <taxon>Lysobacterales</taxon>
        <taxon>Lysobacteraceae</taxon>
        <taxon>Lysobacter</taxon>
    </lineage>
</organism>
<keyword evidence="2" id="KW-1185">Reference proteome</keyword>
<dbReference type="RefSeq" id="WP_148648997.1">
    <property type="nucleotide sequence ID" value="NZ_CP011131.1"/>
</dbReference>
<name>A0ABY3X7A7_9GAMM</name>
<sequence>MNKAVLILPTLIVAAVASETVSTAIGYDIQWPAVSICLTALVAIWKLREDSDQKAIDRELQTKREILLAGVQAMTKGQAAFSSLANLNIDYQDASLSFQDATAKLTMAATVASLDAARLGNEYVSRVGPLFLQAMKMRADLDQLPNGKENPLYLEKHTQLAGFILDNVIDTGKAMLRAVAAVRQDIGISREPTQQFLDAVYPDEAALKLSIDKVLGRIPHD</sequence>
<evidence type="ECO:0000313" key="2">
    <source>
        <dbReference type="Proteomes" id="UP000829194"/>
    </source>
</evidence>
<gene>
    <name evidence="1" type="ORF">MOV92_18435</name>
</gene>
<proteinExistence type="predicted"/>